<dbReference type="PANTHER" id="PTHR19136">
    <property type="entry name" value="MOLYBDENUM COFACTOR GUANYLYLTRANSFERASE"/>
    <property type="match status" value="1"/>
</dbReference>
<accession>A0A0F9Q7P3</accession>
<comment type="caution">
    <text evidence="9">The sequence shown here is derived from an EMBL/GenBank/DDBJ whole genome shotgun (WGS) entry which is preliminary data.</text>
</comment>
<evidence type="ECO:0000256" key="6">
    <source>
        <dbReference type="ARBA" id="ARBA00023134"/>
    </source>
</evidence>
<evidence type="ECO:0000256" key="2">
    <source>
        <dbReference type="ARBA" id="ARBA00022679"/>
    </source>
</evidence>
<organism evidence="9">
    <name type="scientific">marine sediment metagenome</name>
    <dbReference type="NCBI Taxonomy" id="412755"/>
    <lineage>
        <taxon>unclassified sequences</taxon>
        <taxon>metagenomes</taxon>
        <taxon>ecological metagenomes</taxon>
    </lineage>
</organism>
<evidence type="ECO:0000313" key="9">
    <source>
        <dbReference type="EMBL" id="KKN09256.1"/>
    </source>
</evidence>
<keyword evidence="4" id="KW-0547">Nucleotide-binding</keyword>
<evidence type="ECO:0000256" key="4">
    <source>
        <dbReference type="ARBA" id="ARBA00022741"/>
    </source>
</evidence>
<dbReference type="AlphaFoldDB" id="A0A0F9Q7P3"/>
<protein>
    <recommendedName>
        <fullName evidence="8">MobA-like NTP transferase domain-containing protein</fullName>
    </recommendedName>
</protein>
<dbReference type="Pfam" id="PF12804">
    <property type="entry name" value="NTP_transf_3"/>
    <property type="match status" value="1"/>
</dbReference>
<proteinExistence type="predicted"/>
<evidence type="ECO:0000256" key="7">
    <source>
        <dbReference type="ARBA" id="ARBA00023150"/>
    </source>
</evidence>
<dbReference type="GO" id="GO:0005525">
    <property type="term" value="F:GTP binding"/>
    <property type="evidence" value="ECO:0007669"/>
    <property type="project" value="UniProtKB-KW"/>
</dbReference>
<dbReference type="GO" id="GO:0016779">
    <property type="term" value="F:nucleotidyltransferase activity"/>
    <property type="evidence" value="ECO:0007669"/>
    <property type="project" value="UniProtKB-ARBA"/>
</dbReference>
<keyword evidence="3" id="KW-0479">Metal-binding</keyword>
<evidence type="ECO:0000256" key="1">
    <source>
        <dbReference type="ARBA" id="ARBA00022490"/>
    </source>
</evidence>
<dbReference type="InterPro" id="IPR029044">
    <property type="entry name" value="Nucleotide-diphossugar_trans"/>
</dbReference>
<sequence length="223" mass="25967">MSSISRKSKRNLAILILIGGKSVRLGSDKGIFEYRGKPLISYQLETLSQRHYDIFLVANSKQQVQTYIERIDIKKIMAFITDDYSIILDKTLRTPMIGLYSGFKELDLLGYRKAFALSCDLPLINLEVIKFLIEKSKKYDCCIPQWNNGFLEPLFAIYPVKKALTKAEKNLNKKRYRLTNILDKNWKINYISIESSIQPFDKNLSCFTHINERIDLEKLIIKN</sequence>
<reference evidence="9" key="1">
    <citation type="journal article" date="2015" name="Nature">
        <title>Complex archaea that bridge the gap between prokaryotes and eukaryotes.</title>
        <authorList>
            <person name="Spang A."/>
            <person name="Saw J.H."/>
            <person name="Jorgensen S.L."/>
            <person name="Zaremba-Niedzwiedzka K."/>
            <person name="Martijn J."/>
            <person name="Lind A.E."/>
            <person name="van Eijk R."/>
            <person name="Schleper C."/>
            <person name="Guy L."/>
            <person name="Ettema T.J."/>
        </authorList>
    </citation>
    <scope>NUCLEOTIDE SEQUENCE</scope>
</reference>
<dbReference type="GO" id="GO:0046872">
    <property type="term" value="F:metal ion binding"/>
    <property type="evidence" value="ECO:0007669"/>
    <property type="project" value="UniProtKB-KW"/>
</dbReference>
<dbReference type="Gene3D" id="3.90.550.10">
    <property type="entry name" value="Spore Coat Polysaccharide Biosynthesis Protein SpsA, Chain A"/>
    <property type="match status" value="1"/>
</dbReference>
<keyword evidence="1" id="KW-0963">Cytoplasm</keyword>
<dbReference type="InterPro" id="IPR013482">
    <property type="entry name" value="Molybde_CF_guanTrfase"/>
</dbReference>
<keyword evidence="5" id="KW-0460">Magnesium</keyword>
<dbReference type="GO" id="GO:0006777">
    <property type="term" value="P:Mo-molybdopterin cofactor biosynthetic process"/>
    <property type="evidence" value="ECO:0007669"/>
    <property type="project" value="UniProtKB-KW"/>
</dbReference>
<evidence type="ECO:0000256" key="5">
    <source>
        <dbReference type="ARBA" id="ARBA00022842"/>
    </source>
</evidence>
<dbReference type="CDD" id="cd02503">
    <property type="entry name" value="MobA"/>
    <property type="match status" value="1"/>
</dbReference>
<keyword evidence="7" id="KW-0501">Molybdenum cofactor biosynthesis</keyword>
<keyword evidence="6" id="KW-0342">GTP-binding</keyword>
<name>A0A0F9Q7P3_9ZZZZ</name>
<keyword evidence="2" id="KW-0808">Transferase</keyword>
<dbReference type="InterPro" id="IPR025877">
    <property type="entry name" value="MobA-like_NTP_Trfase"/>
</dbReference>
<evidence type="ECO:0000256" key="3">
    <source>
        <dbReference type="ARBA" id="ARBA00022723"/>
    </source>
</evidence>
<dbReference type="EMBL" id="LAZR01004368">
    <property type="protein sequence ID" value="KKN09256.1"/>
    <property type="molecule type" value="Genomic_DNA"/>
</dbReference>
<feature type="domain" description="MobA-like NTP transferase" evidence="8">
    <location>
        <begin position="15"/>
        <end position="170"/>
    </location>
</feature>
<evidence type="ECO:0000259" key="8">
    <source>
        <dbReference type="Pfam" id="PF12804"/>
    </source>
</evidence>
<dbReference type="SUPFAM" id="SSF53448">
    <property type="entry name" value="Nucleotide-diphospho-sugar transferases"/>
    <property type="match status" value="1"/>
</dbReference>
<dbReference type="PANTHER" id="PTHR19136:SF81">
    <property type="entry name" value="MOLYBDENUM COFACTOR GUANYLYLTRANSFERASE"/>
    <property type="match status" value="1"/>
</dbReference>
<gene>
    <name evidence="9" type="ORF">LCGC14_1048420</name>
</gene>